<dbReference type="OrthoDB" id="9787650at2"/>
<evidence type="ECO:0000259" key="10">
    <source>
        <dbReference type="Pfam" id="PF02602"/>
    </source>
</evidence>
<evidence type="ECO:0000313" key="12">
    <source>
        <dbReference type="Proteomes" id="UP000237230"/>
    </source>
</evidence>
<gene>
    <name evidence="11" type="ORF">BGP84_19530</name>
</gene>
<dbReference type="InterPro" id="IPR036108">
    <property type="entry name" value="4pyrrol_syn_uPrphyn_synt_sf"/>
</dbReference>
<protein>
    <recommendedName>
        <fullName evidence="7 9">Uroporphyrinogen-III synthase</fullName>
        <ecNumber evidence="3 9">4.2.1.75</ecNumber>
    </recommendedName>
</protein>
<keyword evidence="5 9" id="KW-0627">Porphyrin biosynthesis</keyword>
<evidence type="ECO:0000256" key="6">
    <source>
        <dbReference type="ARBA" id="ARBA00037589"/>
    </source>
</evidence>
<dbReference type="AlphaFoldDB" id="A0A2S3WUG7"/>
<feature type="domain" description="Tetrapyrrole biosynthesis uroporphyrinogen III synthase" evidence="10">
    <location>
        <begin position="17"/>
        <end position="242"/>
    </location>
</feature>
<evidence type="ECO:0000256" key="9">
    <source>
        <dbReference type="RuleBase" id="RU366031"/>
    </source>
</evidence>
<dbReference type="SUPFAM" id="SSF69618">
    <property type="entry name" value="HemD-like"/>
    <property type="match status" value="1"/>
</dbReference>
<sequence>MSPWRLLLTRPEEDCAALAQSLAAAGVASSCLPLLAIEPVAVADGQRQQLAGLAQYQAIIVVSKPAARLLLEQLQRAGMQAPSAGWFTVGEATAAVLQGAGLQVRFPGQGDDSEALLALPALRQAIAAPGARVLIVRGVGGRELLAERLAEQGASVEYLELYRRCLPEYPAGTLMRRIEAERLNGLVVSSGQGLEHLQQMAAADWPRVACLPLFVPSPRVAEQARAAGAQQVVDCRGASATALLAAVQRSAAPAFQGASH</sequence>
<name>A0A2S3WUG7_PSEPU</name>
<dbReference type="PANTHER" id="PTHR38042">
    <property type="entry name" value="UROPORPHYRINOGEN-III SYNTHASE, CHLOROPLASTIC"/>
    <property type="match status" value="1"/>
</dbReference>
<reference evidence="11 12" key="2">
    <citation type="submission" date="2018-03" db="EMBL/GenBank/DDBJ databases">
        <title>Draft genome of Pseudomonas putida strain KH-21-114.</title>
        <authorList>
            <person name="Yoshizawa S."/>
            <person name="Khan N.H."/>
            <person name="Nishimura M."/>
            <person name="Chiura H.X."/>
            <person name="Ogura Y."/>
            <person name="Hayashi T."/>
            <person name="Kogure K."/>
        </authorList>
    </citation>
    <scope>NUCLEOTIDE SEQUENCE [LARGE SCALE GENOMIC DNA]</scope>
    <source>
        <strain evidence="11 12">KH-21-114</strain>
    </source>
</reference>
<dbReference type="GO" id="GO:0006780">
    <property type="term" value="P:uroporphyrinogen III biosynthetic process"/>
    <property type="evidence" value="ECO:0007669"/>
    <property type="project" value="UniProtKB-UniRule"/>
</dbReference>
<keyword evidence="4 9" id="KW-0456">Lyase</keyword>
<comment type="caution">
    <text evidence="11">The sequence shown here is derived from an EMBL/GenBank/DDBJ whole genome shotgun (WGS) entry which is preliminary data.</text>
</comment>
<dbReference type="InterPro" id="IPR003754">
    <property type="entry name" value="4pyrrol_synth_uPrphyn_synth"/>
</dbReference>
<evidence type="ECO:0000256" key="4">
    <source>
        <dbReference type="ARBA" id="ARBA00023239"/>
    </source>
</evidence>
<proteinExistence type="inferred from homology"/>
<organism evidence="11 12">
    <name type="scientific">Pseudomonas putida</name>
    <name type="common">Arthrobacter siderocapsulatus</name>
    <dbReference type="NCBI Taxonomy" id="303"/>
    <lineage>
        <taxon>Bacteria</taxon>
        <taxon>Pseudomonadati</taxon>
        <taxon>Pseudomonadota</taxon>
        <taxon>Gammaproteobacteria</taxon>
        <taxon>Pseudomonadales</taxon>
        <taxon>Pseudomonadaceae</taxon>
        <taxon>Pseudomonas</taxon>
    </lineage>
</organism>
<dbReference type="PANTHER" id="PTHR38042:SF1">
    <property type="entry name" value="UROPORPHYRINOGEN-III SYNTHASE, CHLOROPLASTIC"/>
    <property type="match status" value="1"/>
</dbReference>
<dbReference type="InterPro" id="IPR039793">
    <property type="entry name" value="UROS/Hem4"/>
</dbReference>
<dbReference type="GO" id="GO:0004852">
    <property type="term" value="F:uroporphyrinogen-III synthase activity"/>
    <property type="evidence" value="ECO:0007669"/>
    <property type="project" value="UniProtKB-UniRule"/>
</dbReference>
<dbReference type="PROSITE" id="PS51257">
    <property type="entry name" value="PROKAR_LIPOPROTEIN"/>
    <property type="match status" value="1"/>
</dbReference>
<comment type="pathway">
    <text evidence="1 9">Porphyrin-containing compound metabolism; protoporphyrin-IX biosynthesis; coproporphyrinogen-III from 5-aminolevulinate: step 3/4.</text>
</comment>
<reference evidence="11 12" key="1">
    <citation type="submission" date="2016-08" db="EMBL/GenBank/DDBJ databases">
        <authorList>
            <person name="Seilhamer J.J."/>
        </authorList>
    </citation>
    <scope>NUCLEOTIDE SEQUENCE [LARGE SCALE GENOMIC DNA]</scope>
    <source>
        <strain evidence="11 12">KH-21-114</strain>
    </source>
</reference>
<dbReference type="EC" id="4.2.1.75" evidence="3 9"/>
<dbReference type="RefSeq" id="WP_103448538.1">
    <property type="nucleotide sequence ID" value="NZ_MINH01000021.1"/>
</dbReference>
<dbReference type="Gene3D" id="3.40.50.10090">
    <property type="match status" value="2"/>
</dbReference>
<evidence type="ECO:0000256" key="1">
    <source>
        <dbReference type="ARBA" id="ARBA00004772"/>
    </source>
</evidence>
<comment type="catalytic activity">
    <reaction evidence="8 9">
        <text>hydroxymethylbilane = uroporphyrinogen III + H2O</text>
        <dbReference type="Rhea" id="RHEA:18965"/>
        <dbReference type="ChEBI" id="CHEBI:15377"/>
        <dbReference type="ChEBI" id="CHEBI:57308"/>
        <dbReference type="ChEBI" id="CHEBI:57845"/>
        <dbReference type="EC" id="4.2.1.75"/>
    </reaction>
</comment>
<dbReference type="NCBIfam" id="NF004395">
    <property type="entry name" value="PRK05752.1"/>
    <property type="match status" value="1"/>
</dbReference>
<accession>A0A2S3WUG7</accession>
<dbReference type="EMBL" id="MINH01000021">
    <property type="protein sequence ID" value="POG05087.1"/>
    <property type="molecule type" value="Genomic_DNA"/>
</dbReference>
<dbReference type="Proteomes" id="UP000237230">
    <property type="component" value="Unassembled WGS sequence"/>
</dbReference>
<dbReference type="GO" id="GO:0006782">
    <property type="term" value="P:protoporphyrinogen IX biosynthetic process"/>
    <property type="evidence" value="ECO:0007669"/>
    <property type="project" value="UniProtKB-UniRule"/>
</dbReference>
<evidence type="ECO:0000256" key="5">
    <source>
        <dbReference type="ARBA" id="ARBA00023244"/>
    </source>
</evidence>
<dbReference type="UniPathway" id="UPA00251">
    <property type="reaction ID" value="UER00320"/>
</dbReference>
<evidence type="ECO:0000256" key="8">
    <source>
        <dbReference type="ARBA" id="ARBA00048617"/>
    </source>
</evidence>
<dbReference type="CDD" id="cd06578">
    <property type="entry name" value="HemD"/>
    <property type="match status" value="1"/>
</dbReference>
<evidence type="ECO:0000256" key="7">
    <source>
        <dbReference type="ARBA" id="ARBA00040167"/>
    </source>
</evidence>
<comment type="similarity">
    <text evidence="2 9">Belongs to the uroporphyrinogen-III synthase family.</text>
</comment>
<evidence type="ECO:0000256" key="2">
    <source>
        <dbReference type="ARBA" id="ARBA00008133"/>
    </source>
</evidence>
<comment type="function">
    <text evidence="6 9">Catalyzes cyclization of the linear tetrapyrrole, hydroxymethylbilane, to the macrocyclic uroporphyrinogen III.</text>
</comment>
<dbReference type="Pfam" id="PF02602">
    <property type="entry name" value="HEM4"/>
    <property type="match status" value="1"/>
</dbReference>
<evidence type="ECO:0000313" key="11">
    <source>
        <dbReference type="EMBL" id="POG05087.1"/>
    </source>
</evidence>
<evidence type="ECO:0000256" key="3">
    <source>
        <dbReference type="ARBA" id="ARBA00013109"/>
    </source>
</evidence>